<evidence type="ECO:0000256" key="1">
    <source>
        <dbReference type="SAM" id="Phobius"/>
    </source>
</evidence>
<dbReference type="OrthoDB" id="255848at2"/>
<dbReference type="PANTHER" id="PTHR30093:SF2">
    <property type="entry name" value="TYPE II SECRETION SYSTEM PROTEIN H"/>
    <property type="match status" value="1"/>
</dbReference>
<proteinExistence type="predicted"/>
<gene>
    <name evidence="3" type="ORF">Pla144_19590</name>
</gene>
<keyword evidence="1" id="KW-1133">Transmembrane helix</keyword>
<keyword evidence="1" id="KW-0472">Membrane</keyword>
<dbReference type="EMBL" id="SJPS01000002">
    <property type="protein sequence ID" value="TWU28667.1"/>
    <property type="molecule type" value="Genomic_DNA"/>
</dbReference>
<keyword evidence="4" id="KW-1185">Reference proteome</keyword>
<dbReference type="PANTHER" id="PTHR30093">
    <property type="entry name" value="GENERAL SECRETION PATHWAY PROTEIN G"/>
    <property type="match status" value="1"/>
</dbReference>
<evidence type="ECO:0000313" key="3">
    <source>
        <dbReference type="EMBL" id="TWU28667.1"/>
    </source>
</evidence>
<dbReference type="Gene3D" id="3.30.700.10">
    <property type="entry name" value="Glycoprotein, Type 4 Pilin"/>
    <property type="match status" value="1"/>
</dbReference>
<feature type="domain" description="DUF1559" evidence="2">
    <location>
        <begin position="59"/>
        <end position="343"/>
    </location>
</feature>
<name>A0A5C6CYQ4_9BACT</name>
<evidence type="ECO:0000313" key="4">
    <source>
        <dbReference type="Proteomes" id="UP000318437"/>
    </source>
</evidence>
<dbReference type="Pfam" id="PF07963">
    <property type="entry name" value="N_methyl"/>
    <property type="match status" value="1"/>
</dbReference>
<organism evidence="3 4">
    <name type="scientific">Bythopirellula polymerisocia</name>
    <dbReference type="NCBI Taxonomy" id="2528003"/>
    <lineage>
        <taxon>Bacteria</taxon>
        <taxon>Pseudomonadati</taxon>
        <taxon>Planctomycetota</taxon>
        <taxon>Planctomycetia</taxon>
        <taxon>Pirellulales</taxon>
        <taxon>Lacipirellulaceae</taxon>
        <taxon>Bythopirellula</taxon>
    </lineage>
</organism>
<dbReference type="InterPro" id="IPR045584">
    <property type="entry name" value="Pilin-like"/>
</dbReference>
<evidence type="ECO:0000259" key="2">
    <source>
        <dbReference type="Pfam" id="PF07596"/>
    </source>
</evidence>
<dbReference type="NCBIfam" id="TIGR02532">
    <property type="entry name" value="IV_pilin_GFxxxE"/>
    <property type="match status" value="1"/>
</dbReference>
<dbReference type="Pfam" id="PF07596">
    <property type="entry name" value="SBP_bac_10"/>
    <property type="match status" value="1"/>
</dbReference>
<reference evidence="3 4" key="1">
    <citation type="submission" date="2019-02" db="EMBL/GenBank/DDBJ databases">
        <title>Deep-cultivation of Planctomycetes and their phenomic and genomic characterization uncovers novel biology.</title>
        <authorList>
            <person name="Wiegand S."/>
            <person name="Jogler M."/>
            <person name="Boedeker C."/>
            <person name="Pinto D."/>
            <person name="Vollmers J."/>
            <person name="Rivas-Marin E."/>
            <person name="Kohn T."/>
            <person name="Peeters S.H."/>
            <person name="Heuer A."/>
            <person name="Rast P."/>
            <person name="Oberbeckmann S."/>
            <person name="Bunk B."/>
            <person name="Jeske O."/>
            <person name="Meyerdierks A."/>
            <person name="Storesund J.E."/>
            <person name="Kallscheuer N."/>
            <person name="Luecker S."/>
            <person name="Lage O.M."/>
            <person name="Pohl T."/>
            <person name="Merkel B.J."/>
            <person name="Hornburger P."/>
            <person name="Mueller R.-W."/>
            <person name="Bruemmer F."/>
            <person name="Labrenz M."/>
            <person name="Spormann A.M."/>
            <person name="Op Den Camp H."/>
            <person name="Overmann J."/>
            <person name="Amann R."/>
            <person name="Jetten M.S.M."/>
            <person name="Mascher T."/>
            <person name="Medema M.H."/>
            <person name="Devos D.P."/>
            <person name="Kaster A.-K."/>
            <person name="Ovreas L."/>
            <person name="Rohde M."/>
            <person name="Galperin M.Y."/>
            <person name="Jogler C."/>
        </authorList>
    </citation>
    <scope>NUCLEOTIDE SEQUENCE [LARGE SCALE GENOMIC DNA]</scope>
    <source>
        <strain evidence="3 4">Pla144</strain>
    </source>
</reference>
<dbReference type="PROSITE" id="PS00409">
    <property type="entry name" value="PROKAR_NTER_METHYL"/>
    <property type="match status" value="1"/>
</dbReference>
<dbReference type="Proteomes" id="UP000318437">
    <property type="component" value="Unassembled WGS sequence"/>
</dbReference>
<dbReference type="AlphaFoldDB" id="A0A5C6CYQ4"/>
<dbReference type="InterPro" id="IPR011453">
    <property type="entry name" value="DUF1559"/>
</dbReference>
<dbReference type="InterPro" id="IPR012902">
    <property type="entry name" value="N_methyl_site"/>
</dbReference>
<feature type="transmembrane region" description="Helical" evidence="1">
    <location>
        <begin position="37"/>
        <end position="58"/>
    </location>
</feature>
<protein>
    <recommendedName>
        <fullName evidence="2">DUF1559 domain-containing protein</fullName>
    </recommendedName>
</protein>
<dbReference type="InterPro" id="IPR027558">
    <property type="entry name" value="Pre_pil_HX9DG_C"/>
</dbReference>
<dbReference type="RefSeq" id="WP_146450367.1">
    <property type="nucleotide sequence ID" value="NZ_SJPS01000002.1"/>
</dbReference>
<comment type="caution">
    <text evidence="3">The sequence shown here is derived from an EMBL/GenBank/DDBJ whole genome shotgun (WGS) entry which is preliminary data.</text>
</comment>
<accession>A0A5C6CYQ4</accession>
<dbReference type="NCBIfam" id="TIGR04294">
    <property type="entry name" value="pre_pil_HX9DG"/>
    <property type="match status" value="1"/>
</dbReference>
<dbReference type="SUPFAM" id="SSF54523">
    <property type="entry name" value="Pili subunits"/>
    <property type="match status" value="1"/>
</dbReference>
<sequence length="362" mass="39321">MIRNTSQVVKADKQARRRRLTTKNQDLFSRPLHGFTLVELLVVIAIIGVLVALLLPAVQAAREAARRTQCQNRLRQLGIACQNFADARKMFPPANGKLSPTAQKRNSRDSGNWGYLAFLTPYVEQANVKNLIDPEFEYDQQTQAVRDFLDNTPIEEFKCPSFSLTQPVNTSDFGSGDPTALDSGLATAYCAVMGANLDEYTGTDLVPGCGAGNRISEGSPYTMLENSAGNGRCHSGGEGKVAINGVITFQGEIGFRRITDGTSNTFLIGESAFGPPENQGTRPWWIGAATTWFYTAHNLTYPLNSATPSSVLRNDVGFGSDHPGGCHFAMADGSVQFIQEDIGLRELIAYASREGSEVIANR</sequence>
<keyword evidence="1" id="KW-0812">Transmembrane</keyword>